<evidence type="ECO:0000313" key="2">
    <source>
        <dbReference type="EMBL" id="KAF9474976.1"/>
    </source>
</evidence>
<dbReference type="AlphaFoldDB" id="A0A9P5YW42"/>
<proteinExistence type="predicted"/>
<accession>A0A9P5YW42</accession>
<dbReference type="Proteomes" id="UP000807469">
    <property type="component" value="Unassembled WGS sequence"/>
</dbReference>
<comment type="caution">
    <text evidence="2">The sequence shown here is derived from an EMBL/GenBank/DDBJ whole genome shotgun (WGS) entry which is preliminary data.</text>
</comment>
<feature type="region of interest" description="Disordered" evidence="1">
    <location>
        <begin position="69"/>
        <end position="111"/>
    </location>
</feature>
<organism evidence="2 3">
    <name type="scientific">Pholiota conissans</name>
    <dbReference type="NCBI Taxonomy" id="109636"/>
    <lineage>
        <taxon>Eukaryota</taxon>
        <taxon>Fungi</taxon>
        <taxon>Dikarya</taxon>
        <taxon>Basidiomycota</taxon>
        <taxon>Agaricomycotina</taxon>
        <taxon>Agaricomycetes</taxon>
        <taxon>Agaricomycetidae</taxon>
        <taxon>Agaricales</taxon>
        <taxon>Agaricineae</taxon>
        <taxon>Strophariaceae</taxon>
        <taxon>Pholiota</taxon>
    </lineage>
</organism>
<keyword evidence="3" id="KW-1185">Reference proteome</keyword>
<feature type="compositionally biased region" description="Basic and acidic residues" evidence="1">
    <location>
        <begin position="154"/>
        <end position="188"/>
    </location>
</feature>
<protein>
    <submittedName>
        <fullName evidence="2">Uncharacterized protein</fullName>
    </submittedName>
</protein>
<dbReference type="EMBL" id="MU155353">
    <property type="protein sequence ID" value="KAF9474976.1"/>
    <property type="molecule type" value="Genomic_DNA"/>
</dbReference>
<name>A0A9P5YW42_9AGAR</name>
<feature type="compositionally biased region" description="Polar residues" evidence="1">
    <location>
        <begin position="98"/>
        <end position="108"/>
    </location>
</feature>
<evidence type="ECO:0000313" key="3">
    <source>
        <dbReference type="Proteomes" id="UP000807469"/>
    </source>
</evidence>
<feature type="compositionally biased region" description="Basic and acidic residues" evidence="1">
    <location>
        <begin position="195"/>
        <end position="204"/>
    </location>
</feature>
<feature type="region of interest" description="Disordered" evidence="1">
    <location>
        <begin position="154"/>
        <end position="204"/>
    </location>
</feature>
<evidence type="ECO:0000256" key="1">
    <source>
        <dbReference type="SAM" id="MobiDB-lite"/>
    </source>
</evidence>
<sequence length="204" mass="23106">MNYQHNPVFVNVVNNDDEMYLKLRQKDDINHCLIDLVLPPPTHHRRRFASLPHCSFYLLHTLHIHPHHPSPLLPSPPTRDAAGSMPSDDHVIGRRRGTQANNGRQASMSEECKNELRAGRVGAGDRWVGVGDIWVAIGRMGNECAARIWDKTRMSERQRTSEGRRDGTGEWERAGERQDDKVGEETRGRQWARGGDYEDGRGGG</sequence>
<gene>
    <name evidence="2" type="ORF">BDN70DRAFT_898554</name>
</gene>
<reference evidence="2" key="1">
    <citation type="submission" date="2020-11" db="EMBL/GenBank/DDBJ databases">
        <authorList>
            <consortium name="DOE Joint Genome Institute"/>
            <person name="Ahrendt S."/>
            <person name="Riley R."/>
            <person name="Andreopoulos W."/>
            <person name="Labutti K."/>
            <person name="Pangilinan J."/>
            <person name="Ruiz-Duenas F.J."/>
            <person name="Barrasa J.M."/>
            <person name="Sanchez-Garcia M."/>
            <person name="Camarero S."/>
            <person name="Miyauchi S."/>
            <person name="Serrano A."/>
            <person name="Linde D."/>
            <person name="Babiker R."/>
            <person name="Drula E."/>
            <person name="Ayuso-Fernandez I."/>
            <person name="Pacheco R."/>
            <person name="Padilla G."/>
            <person name="Ferreira P."/>
            <person name="Barriuso J."/>
            <person name="Kellner H."/>
            <person name="Castanera R."/>
            <person name="Alfaro M."/>
            <person name="Ramirez L."/>
            <person name="Pisabarro A.G."/>
            <person name="Kuo A."/>
            <person name="Tritt A."/>
            <person name="Lipzen A."/>
            <person name="He G."/>
            <person name="Yan M."/>
            <person name="Ng V."/>
            <person name="Cullen D."/>
            <person name="Martin F."/>
            <person name="Rosso M.-N."/>
            <person name="Henrissat B."/>
            <person name="Hibbett D."/>
            <person name="Martinez A.T."/>
            <person name="Grigoriev I.V."/>
        </authorList>
    </citation>
    <scope>NUCLEOTIDE SEQUENCE</scope>
    <source>
        <strain evidence="2">CIRM-BRFM 674</strain>
    </source>
</reference>